<protein>
    <submittedName>
        <fullName evidence="1">Uncharacterized protein</fullName>
    </submittedName>
</protein>
<dbReference type="EMBL" id="LN649231">
    <property type="protein sequence ID" value="CEI69430.1"/>
    <property type="molecule type" value="Genomic_DNA"/>
</dbReference>
<proteinExistence type="predicted"/>
<name>A0A2L2U1Y5_9HYPO</name>
<evidence type="ECO:0000313" key="2">
    <source>
        <dbReference type="Proteomes" id="UP000245910"/>
    </source>
</evidence>
<accession>A0A2L2U1Y5</accession>
<dbReference type="Proteomes" id="UP000245910">
    <property type="component" value="Chromosome III"/>
</dbReference>
<reference evidence="2" key="1">
    <citation type="submission" date="2014-10" db="EMBL/GenBank/DDBJ databases">
        <authorList>
            <person name="King R."/>
        </authorList>
    </citation>
    <scope>NUCLEOTIDE SEQUENCE [LARGE SCALE GENOMIC DNA]</scope>
    <source>
        <strain evidence="2">A3/5</strain>
    </source>
</reference>
<sequence length="40" mass="4598">MSTEKKEVIYLVAQATAHEDKYGFCLSFLPLTRKTSKVTY</sequence>
<keyword evidence="2" id="KW-1185">Reference proteome</keyword>
<dbReference type="AlphaFoldDB" id="A0A2L2U1Y5"/>
<organism evidence="1 2">
    <name type="scientific">Fusarium venenatum</name>
    <dbReference type="NCBI Taxonomy" id="56646"/>
    <lineage>
        <taxon>Eukaryota</taxon>
        <taxon>Fungi</taxon>
        <taxon>Dikarya</taxon>
        <taxon>Ascomycota</taxon>
        <taxon>Pezizomycotina</taxon>
        <taxon>Sordariomycetes</taxon>
        <taxon>Hypocreomycetidae</taxon>
        <taxon>Hypocreales</taxon>
        <taxon>Nectriaceae</taxon>
        <taxon>Fusarium</taxon>
    </lineage>
</organism>
<evidence type="ECO:0000313" key="1">
    <source>
        <dbReference type="EMBL" id="CEI69430.1"/>
    </source>
</evidence>